<dbReference type="SUPFAM" id="SSF57959">
    <property type="entry name" value="Leucine zipper domain"/>
    <property type="match status" value="1"/>
</dbReference>
<proteinExistence type="predicted"/>
<dbReference type="GO" id="GO:0003700">
    <property type="term" value="F:DNA-binding transcription factor activity"/>
    <property type="evidence" value="ECO:0007669"/>
    <property type="project" value="InterPro"/>
</dbReference>
<dbReference type="FunFam" id="1.20.5.170:FF:000036">
    <property type="entry name" value="ABSCISIC ACID-INSENSITIVE 5-like protein 2"/>
    <property type="match status" value="1"/>
</dbReference>
<dbReference type="PROSITE" id="PS00036">
    <property type="entry name" value="BZIP_BASIC"/>
    <property type="match status" value="1"/>
</dbReference>
<dbReference type="InterPro" id="IPR046347">
    <property type="entry name" value="bZIP_sf"/>
</dbReference>
<dbReference type="CDD" id="cd14707">
    <property type="entry name" value="bZIP_plant_BZIP46"/>
    <property type="match status" value="1"/>
</dbReference>
<dbReference type="InterPro" id="IPR043452">
    <property type="entry name" value="BZIP46-like"/>
</dbReference>
<dbReference type="PANTHER" id="PTHR22952">
    <property type="entry name" value="CAMP-RESPONSE ELEMENT BINDING PROTEIN-RELATED"/>
    <property type="match status" value="1"/>
</dbReference>
<dbReference type="InterPro" id="IPR004827">
    <property type="entry name" value="bZIP"/>
</dbReference>
<comment type="subcellular location">
    <subcellularLocation>
        <location evidence="1">Nucleus</location>
    </subcellularLocation>
</comment>
<dbReference type="PROSITE" id="PS50217">
    <property type="entry name" value="BZIP"/>
    <property type="match status" value="1"/>
</dbReference>
<evidence type="ECO:0000256" key="3">
    <source>
        <dbReference type="ARBA" id="ARBA00023242"/>
    </source>
</evidence>
<feature type="region of interest" description="Disordered" evidence="4">
    <location>
        <begin position="86"/>
        <end position="105"/>
    </location>
</feature>
<dbReference type="Gene3D" id="1.20.5.170">
    <property type="match status" value="1"/>
</dbReference>
<accession>A0A7C8ZEX4</accession>
<dbReference type="PANTHER" id="PTHR22952:SF390">
    <property type="entry name" value="ABSCISIC ACID-INSENSITIVE 5-LIKE PROTEIN 2"/>
    <property type="match status" value="1"/>
</dbReference>
<evidence type="ECO:0000259" key="5">
    <source>
        <dbReference type="PROSITE" id="PS50217"/>
    </source>
</evidence>
<dbReference type="Pfam" id="PF00170">
    <property type="entry name" value="bZIP_1"/>
    <property type="match status" value="1"/>
</dbReference>
<sequence length="154" mass="17479">MKSSEEVKREPSTCEMTLEDFLTKAGAIDESSISPVMCLDVPGTPQYFSQQMGLSPAPSIGTLSDTPVVGRKRETLDITDRSIEKKMRRKIKNRESAARSRARKQAYHNELVSKVSLLEEQNTKLKKEKEFEDRCSSDLCEPRYQLRRTSSAAF</sequence>
<dbReference type="EMBL" id="GISG01124660">
    <property type="protein sequence ID" value="MBA4641499.1"/>
    <property type="molecule type" value="Transcribed_RNA"/>
</dbReference>
<organism evidence="6">
    <name type="scientific">Opuntia streptacantha</name>
    <name type="common">Prickly pear cactus</name>
    <name type="synonym">Opuntia cardona</name>
    <dbReference type="NCBI Taxonomy" id="393608"/>
    <lineage>
        <taxon>Eukaryota</taxon>
        <taxon>Viridiplantae</taxon>
        <taxon>Streptophyta</taxon>
        <taxon>Embryophyta</taxon>
        <taxon>Tracheophyta</taxon>
        <taxon>Spermatophyta</taxon>
        <taxon>Magnoliopsida</taxon>
        <taxon>eudicotyledons</taxon>
        <taxon>Gunneridae</taxon>
        <taxon>Pentapetalae</taxon>
        <taxon>Caryophyllales</taxon>
        <taxon>Cactineae</taxon>
        <taxon>Cactaceae</taxon>
        <taxon>Opuntioideae</taxon>
        <taxon>Opuntia</taxon>
    </lineage>
</organism>
<feature type="domain" description="BZIP" evidence="5">
    <location>
        <begin position="83"/>
        <end position="128"/>
    </location>
</feature>
<dbReference type="GO" id="GO:0045893">
    <property type="term" value="P:positive regulation of DNA-templated transcription"/>
    <property type="evidence" value="ECO:0007669"/>
    <property type="project" value="InterPro"/>
</dbReference>
<evidence type="ECO:0000313" key="6">
    <source>
        <dbReference type="EMBL" id="MBA4641499.1"/>
    </source>
</evidence>
<evidence type="ECO:0000256" key="2">
    <source>
        <dbReference type="ARBA" id="ARBA00023125"/>
    </source>
</evidence>
<reference evidence="6" key="2">
    <citation type="submission" date="2020-07" db="EMBL/GenBank/DDBJ databases">
        <authorList>
            <person name="Vera ALvarez R."/>
            <person name="Arias-Moreno D.M."/>
            <person name="Jimenez-Jacinto V."/>
            <person name="Jimenez-Bremont J.F."/>
            <person name="Swaminathan K."/>
            <person name="Moose S.P."/>
            <person name="Guerrero-Gonzalez M.L."/>
            <person name="Marino-Ramirez L."/>
            <person name="Landsman D."/>
            <person name="Rodriguez-Kessler M."/>
            <person name="Delgado-Sanchez P."/>
        </authorList>
    </citation>
    <scope>NUCLEOTIDE SEQUENCE</scope>
    <source>
        <tissue evidence="6">Cladode</tissue>
    </source>
</reference>
<dbReference type="GO" id="GO:0005634">
    <property type="term" value="C:nucleus"/>
    <property type="evidence" value="ECO:0007669"/>
    <property type="project" value="UniProtKB-SubCell"/>
</dbReference>
<keyword evidence="2" id="KW-0238">DNA-binding</keyword>
<dbReference type="AlphaFoldDB" id="A0A7C8ZEX4"/>
<reference evidence="6" key="1">
    <citation type="journal article" date="2013" name="J. Plant Res.">
        <title>Effect of fungi and light on seed germination of three Opuntia species from semiarid lands of central Mexico.</title>
        <authorList>
            <person name="Delgado-Sanchez P."/>
            <person name="Jimenez-Bremont J.F."/>
            <person name="Guerrero-Gonzalez Mde L."/>
            <person name="Flores J."/>
        </authorList>
    </citation>
    <scope>NUCLEOTIDE SEQUENCE</scope>
    <source>
        <tissue evidence="6">Cladode</tissue>
    </source>
</reference>
<keyword evidence="3" id="KW-0539">Nucleus</keyword>
<evidence type="ECO:0000256" key="4">
    <source>
        <dbReference type="SAM" id="MobiDB-lite"/>
    </source>
</evidence>
<protein>
    <recommendedName>
        <fullName evidence="5">BZIP domain-containing protein</fullName>
    </recommendedName>
</protein>
<dbReference type="GO" id="GO:0003677">
    <property type="term" value="F:DNA binding"/>
    <property type="evidence" value="ECO:0007669"/>
    <property type="project" value="UniProtKB-KW"/>
</dbReference>
<evidence type="ECO:0000256" key="1">
    <source>
        <dbReference type="ARBA" id="ARBA00004123"/>
    </source>
</evidence>
<name>A0A7C8ZEX4_OPUST</name>
<dbReference type="SMART" id="SM00338">
    <property type="entry name" value="BRLZ"/>
    <property type="match status" value="1"/>
</dbReference>